<accession>A0ACC0M379</accession>
<comment type="caution">
    <text evidence="1">The sequence shown here is derived from an EMBL/GenBank/DDBJ whole genome shotgun (WGS) entry which is preliminary data.</text>
</comment>
<proteinExistence type="predicted"/>
<reference evidence="1" key="1">
    <citation type="submission" date="2022-02" db="EMBL/GenBank/DDBJ databases">
        <title>Plant Genome Project.</title>
        <authorList>
            <person name="Zhang R.-G."/>
        </authorList>
    </citation>
    <scope>NUCLEOTIDE SEQUENCE</scope>
    <source>
        <strain evidence="1">AT1</strain>
    </source>
</reference>
<organism evidence="1 2">
    <name type="scientific">Rhododendron molle</name>
    <name type="common">Chinese azalea</name>
    <name type="synonym">Azalea mollis</name>
    <dbReference type="NCBI Taxonomy" id="49168"/>
    <lineage>
        <taxon>Eukaryota</taxon>
        <taxon>Viridiplantae</taxon>
        <taxon>Streptophyta</taxon>
        <taxon>Embryophyta</taxon>
        <taxon>Tracheophyta</taxon>
        <taxon>Spermatophyta</taxon>
        <taxon>Magnoliopsida</taxon>
        <taxon>eudicotyledons</taxon>
        <taxon>Gunneridae</taxon>
        <taxon>Pentapetalae</taxon>
        <taxon>asterids</taxon>
        <taxon>Ericales</taxon>
        <taxon>Ericaceae</taxon>
        <taxon>Ericoideae</taxon>
        <taxon>Rhodoreae</taxon>
        <taxon>Rhododendron</taxon>
    </lineage>
</organism>
<sequence>MIRAAQSDQNVILRVPARNQQKKMTGKGFIRAAFSERFRKTARMSPSRSFFLLISREDP</sequence>
<protein>
    <submittedName>
        <fullName evidence="1">Uncharacterized protein</fullName>
    </submittedName>
</protein>
<name>A0ACC0M379_RHOML</name>
<gene>
    <name evidence="1" type="ORF">RHMOL_Rhmol10G0144000</name>
</gene>
<keyword evidence="2" id="KW-1185">Reference proteome</keyword>
<dbReference type="Proteomes" id="UP001062846">
    <property type="component" value="Chromosome 10"/>
</dbReference>
<evidence type="ECO:0000313" key="1">
    <source>
        <dbReference type="EMBL" id="KAI8535037.1"/>
    </source>
</evidence>
<dbReference type="EMBL" id="CM046397">
    <property type="protein sequence ID" value="KAI8535037.1"/>
    <property type="molecule type" value="Genomic_DNA"/>
</dbReference>
<evidence type="ECO:0000313" key="2">
    <source>
        <dbReference type="Proteomes" id="UP001062846"/>
    </source>
</evidence>